<name>W4MGZ8_9BACT</name>
<evidence type="ECO:0000313" key="4">
    <source>
        <dbReference type="Proteomes" id="UP000019140"/>
    </source>
</evidence>
<evidence type="ECO:0000259" key="2">
    <source>
        <dbReference type="SMART" id="SM00922"/>
    </source>
</evidence>
<dbReference type="PANTHER" id="PTHR48080">
    <property type="entry name" value="D-GALACTONATE DEHYDRATASE-RELATED"/>
    <property type="match status" value="1"/>
</dbReference>
<dbReference type="Gene3D" id="3.30.390.10">
    <property type="entry name" value="Enolase-like, N-terminal domain"/>
    <property type="match status" value="1"/>
</dbReference>
<dbReference type="GO" id="GO:0009063">
    <property type="term" value="P:amino acid catabolic process"/>
    <property type="evidence" value="ECO:0007669"/>
    <property type="project" value="InterPro"/>
</dbReference>
<dbReference type="Pfam" id="PF02746">
    <property type="entry name" value="MR_MLE_N"/>
    <property type="match status" value="1"/>
</dbReference>
<keyword evidence="4" id="KW-1185">Reference proteome</keyword>
<accession>W4MGZ8</accession>
<dbReference type="PANTHER" id="PTHR48080:SF2">
    <property type="entry name" value="D-GALACTONATE DEHYDRATASE"/>
    <property type="match status" value="1"/>
</dbReference>
<dbReference type="InterPro" id="IPR013341">
    <property type="entry name" value="Mandelate_racemase_N_dom"/>
</dbReference>
<dbReference type="SMART" id="SM00922">
    <property type="entry name" value="MR_MLE"/>
    <property type="match status" value="1"/>
</dbReference>
<dbReference type="AlphaFoldDB" id="W4MGZ8"/>
<feature type="domain" description="Mandelate racemase/muconate lactonizing enzyme C-terminal" evidence="2">
    <location>
        <begin position="134"/>
        <end position="240"/>
    </location>
</feature>
<dbReference type="InterPro" id="IPR036849">
    <property type="entry name" value="Enolase-like_C_sf"/>
</dbReference>
<protein>
    <recommendedName>
        <fullName evidence="2">Mandelate racemase/muconate lactonizing enzyme C-terminal domain-containing protein</fullName>
    </recommendedName>
</protein>
<dbReference type="CDD" id="cd03316">
    <property type="entry name" value="MR_like"/>
    <property type="match status" value="1"/>
</dbReference>
<gene>
    <name evidence="3" type="ORF">ETSY2_02140</name>
</gene>
<dbReference type="Gene3D" id="3.20.20.120">
    <property type="entry name" value="Enolase-like C-terminal domain"/>
    <property type="match status" value="1"/>
</dbReference>
<proteinExistence type="predicted"/>
<reference evidence="3 4" key="1">
    <citation type="journal article" date="2014" name="Nature">
        <title>An environmental bacterial taxon with a large and distinct metabolic repertoire.</title>
        <authorList>
            <person name="Wilson M.C."/>
            <person name="Mori T."/>
            <person name="Ruckert C."/>
            <person name="Uria A.R."/>
            <person name="Helf M.J."/>
            <person name="Takada K."/>
            <person name="Gernert C."/>
            <person name="Steffens U.A."/>
            <person name="Heycke N."/>
            <person name="Schmitt S."/>
            <person name="Rinke C."/>
            <person name="Helfrich E.J."/>
            <person name="Brachmann A.O."/>
            <person name="Gurgui C."/>
            <person name="Wakimoto T."/>
            <person name="Kracht M."/>
            <person name="Crusemann M."/>
            <person name="Hentschel U."/>
            <person name="Abe I."/>
            <person name="Matsunaga S."/>
            <person name="Kalinowski J."/>
            <person name="Takeyama H."/>
            <person name="Piel J."/>
        </authorList>
    </citation>
    <scope>NUCLEOTIDE SEQUENCE [LARGE SCALE GENOMIC DNA]</scope>
    <source>
        <strain evidence="4">TSY2</strain>
    </source>
</reference>
<dbReference type="EMBL" id="AZHX01000085">
    <property type="protein sequence ID" value="ETX08977.1"/>
    <property type="molecule type" value="Genomic_DNA"/>
</dbReference>
<dbReference type="InterPro" id="IPR018110">
    <property type="entry name" value="Mandel_Rmase/mucon_lact_enz_CS"/>
</dbReference>
<comment type="caution">
    <text evidence="3">The sequence shown here is derived from an EMBL/GenBank/DDBJ whole genome shotgun (WGS) entry which is preliminary data.</text>
</comment>
<keyword evidence="1" id="KW-0456">Lyase</keyword>
<dbReference type="SUPFAM" id="SSF51604">
    <property type="entry name" value="Enolase C-terminal domain-like"/>
    <property type="match status" value="1"/>
</dbReference>
<dbReference type="SUPFAM" id="SSF54826">
    <property type="entry name" value="Enolase N-terminal domain-like"/>
    <property type="match status" value="1"/>
</dbReference>
<dbReference type="Pfam" id="PF13378">
    <property type="entry name" value="MR_MLE_C"/>
    <property type="match status" value="1"/>
</dbReference>
<dbReference type="InterPro" id="IPR013342">
    <property type="entry name" value="Mandelate_racemase_C"/>
</dbReference>
<dbReference type="InterPro" id="IPR029017">
    <property type="entry name" value="Enolase-like_N"/>
</dbReference>
<organism evidence="3 4">
    <name type="scientific">Candidatus Entotheonella gemina</name>
    <dbReference type="NCBI Taxonomy" id="1429439"/>
    <lineage>
        <taxon>Bacteria</taxon>
        <taxon>Pseudomonadati</taxon>
        <taxon>Nitrospinota/Tectimicrobiota group</taxon>
        <taxon>Candidatus Tectimicrobiota</taxon>
        <taxon>Candidatus Entotheonellia</taxon>
        <taxon>Candidatus Entotheonellales</taxon>
        <taxon>Candidatus Entotheonellaceae</taxon>
        <taxon>Candidatus Entotheonella</taxon>
    </lineage>
</organism>
<evidence type="ECO:0000313" key="3">
    <source>
        <dbReference type="EMBL" id="ETX08977.1"/>
    </source>
</evidence>
<sequence>MQVTAITPFLVDPGTGKNWLFVKVDTDAGISGWGECYTQSDRDQSIVAHVKQLGRYLVGRNPFHIKHFTYMAYHDFAGKRGAMDVYSAISGLELALWDIVGKRLGQPVYNLLGGPCRDRIRVYANGWYGGAKTPDAYAAKAVETVARGFTALKFDPFPGPWRTHISRQAESQAVATVHAVREAVGPEIDLLIEVHRRLAPIHAVRVAREMETFQPFWYEEPVSARNVEMLAACRRDIALPIVTGEELYTKTEFRQVFEQQAADIINPDVCNCGGLLELKEIAAMAEPYGVVVSPHNYNSTTLALAATLQVSACIPNFLITEYFINFEARAQEVSFNPFQVENGYIALPQGPGLGLELREEVLGRYPYREFPLRNLPTYRDEGP</sequence>
<dbReference type="HOGENOM" id="CLU_030273_3_2_7"/>
<dbReference type="PROSITE" id="PS00908">
    <property type="entry name" value="MR_MLE_1"/>
    <property type="match status" value="1"/>
</dbReference>
<evidence type="ECO:0000256" key="1">
    <source>
        <dbReference type="ARBA" id="ARBA00023239"/>
    </source>
</evidence>
<dbReference type="InterPro" id="IPR034593">
    <property type="entry name" value="DgoD-like"/>
</dbReference>
<dbReference type="SFLD" id="SFLDG00179">
    <property type="entry name" value="mandelate_racemase"/>
    <property type="match status" value="1"/>
</dbReference>
<dbReference type="Proteomes" id="UP000019140">
    <property type="component" value="Unassembled WGS sequence"/>
</dbReference>
<dbReference type="SFLD" id="SFLDS00001">
    <property type="entry name" value="Enolase"/>
    <property type="match status" value="1"/>
</dbReference>
<dbReference type="GO" id="GO:0016829">
    <property type="term" value="F:lyase activity"/>
    <property type="evidence" value="ECO:0007669"/>
    <property type="project" value="UniProtKB-KW"/>
</dbReference>
<dbReference type="InterPro" id="IPR029065">
    <property type="entry name" value="Enolase_C-like"/>
</dbReference>